<dbReference type="InterPro" id="IPR003787">
    <property type="entry name" value="Sulphur_relay_DsrE/F-like"/>
</dbReference>
<evidence type="ECO:0000313" key="1">
    <source>
        <dbReference type="EMBL" id="RFT16598.1"/>
    </source>
</evidence>
<sequence>MADDKILIIMTSGPDTPRRCATPFFFATLATAMDYDVTMFFTIDGTLLLKKGLADTVFPKEGGKSVGEFLREAIDSGVKMTACTASLELHGLSPDDLIPEVKMVGGASMWQMAEESKTVLTF</sequence>
<dbReference type="Pfam" id="PF02635">
    <property type="entry name" value="DsrE"/>
    <property type="match status" value="1"/>
</dbReference>
<dbReference type="Gene3D" id="3.40.1260.10">
    <property type="entry name" value="DsrEFH-like"/>
    <property type="match status" value="1"/>
</dbReference>
<accession>A0A3E2BPF5</accession>
<organism evidence="1 2">
    <name type="scientific">Candidatus Saccharicenans subterraneus</name>
    <dbReference type="NCBI Taxonomy" id="2508984"/>
    <lineage>
        <taxon>Bacteria</taxon>
        <taxon>Candidatus Aminicenantota</taxon>
        <taxon>Candidatus Aminicenantia</taxon>
        <taxon>Candidatus Aminicenantales</taxon>
        <taxon>Candidatus Saccharicenantaceae</taxon>
        <taxon>Candidatus Saccharicenans</taxon>
    </lineage>
</organism>
<reference evidence="1 2" key="1">
    <citation type="submission" date="2018-08" db="EMBL/GenBank/DDBJ databases">
        <title>Genome analysis of the thermophilic bacterium of the candidate phylum Aminicenantes from deep subsurface aquifer revealed its physiology and ecological role.</title>
        <authorList>
            <person name="Kadnikov V.V."/>
            <person name="Mardanov A.V."/>
            <person name="Beletsky A.V."/>
            <person name="Karnachuk O.V."/>
            <person name="Ravin N.V."/>
        </authorList>
    </citation>
    <scope>NUCLEOTIDE SEQUENCE [LARGE SCALE GENOMIC DNA]</scope>
    <source>
        <strain evidence="1">BY38</strain>
    </source>
</reference>
<dbReference type="EMBL" id="QUAH01000002">
    <property type="protein sequence ID" value="RFT16598.1"/>
    <property type="molecule type" value="Genomic_DNA"/>
</dbReference>
<dbReference type="SUPFAM" id="SSF75169">
    <property type="entry name" value="DsrEFH-like"/>
    <property type="match status" value="1"/>
</dbReference>
<dbReference type="Proteomes" id="UP000257323">
    <property type="component" value="Unassembled WGS sequence"/>
</dbReference>
<dbReference type="AlphaFoldDB" id="A0A3E2BPF5"/>
<dbReference type="PANTHER" id="PTHR34655">
    <property type="entry name" value="CONSERVED WITHIN P. AEROPHILUM"/>
    <property type="match status" value="1"/>
</dbReference>
<dbReference type="PANTHER" id="PTHR34655:SF2">
    <property type="entry name" value="PEROXIREDOXIN FAMILY PROTEIN"/>
    <property type="match status" value="1"/>
</dbReference>
<gene>
    <name evidence="1" type="ORF">OP8BY_1211</name>
</gene>
<name>A0A3E2BPF5_9BACT</name>
<dbReference type="InterPro" id="IPR027396">
    <property type="entry name" value="DsrEFH-like"/>
</dbReference>
<protein>
    <submittedName>
        <fullName evidence="1">Uncharacterized protein</fullName>
    </submittedName>
</protein>
<comment type="caution">
    <text evidence="1">The sequence shown here is derived from an EMBL/GenBank/DDBJ whole genome shotgun (WGS) entry which is preliminary data.</text>
</comment>
<evidence type="ECO:0000313" key="2">
    <source>
        <dbReference type="Proteomes" id="UP000257323"/>
    </source>
</evidence>
<proteinExistence type="predicted"/>